<comment type="caution">
    <text evidence="7">The sequence shown here is derived from an EMBL/GenBank/DDBJ whole genome shotgun (WGS) entry which is preliminary data.</text>
</comment>
<dbReference type="Pfam" id="PF02922">
    <property type="entry name" value="CBM_48"/>
    <property type="match status" value="1"/>
</dbReference>
<dbReference type="Pfam" id="PF21156">
    <property type="entry name" value="ISOA1-3_C"/>
    <property type="match status" value="1"/>
</dbReference>
<sequence>MTSDSETGPARVYPVHPGSRFPPGATVVPGGVNFCVFSRHATQVELLLYAAPSSREPFQIVPLVSERNRTFFYWHVLVENLPLHICYTWRADGPRDTQHTGCAFDPSKELLDPFARAVSTDLWTRRPAGDTADAGHATHRAIVTEPMLASGSRASRGLDDAIIYELHVGGFTRHPSSGVAHPGTFAGLIEKIPYLKQLGVTHVELLPVMAFDEQDVPQAAAVRGLCNYWGYSTHSYYSPHPRYCIDTNRAPQEFRELTDALHAAGIFVLLDVVFNHTAEGDASGPVINFKGLANDIFYHLDGGDRRRYRDYTGCGNTVNCNHPVVTAFIVHCLEYWVEELGVDGFRFDLASVFARDQRGELMADPPIPWAIESSRVLSRVPLIAEAWDAAGLYHVGAFPGMAWAEWNGRYRDVIRQFVRGDRGLVGKVASCIAGSSDLYADDGRLPSNSINFVTCHDGFTLNDLVSYEVKHNEANGEENRDGSDANISWNCGTEGETDDPEVLRFRLRQARNLIAILFLSRGVPMLLAGDEVLRGQRGNNNCYCQDNALGWFDWTPSDAGMDMSRFVRELIALRKRHASLHRARFFTGRPANGQTHPDVAWHGERLHEPAWHDPESCLLAFTLAGQTSDEPLLHVVFNMDQVARLVALPDFDKRGWRRVVDTAAVPPHDIVPLAEEVRAESKACRVQARSVVVFEER</sequence>
<dbReference type="InterPro" id="IPR013783">
    <property type="entry name" value="Ig-like_fold"/>
</dbReference>
<comment type="similarity">
    <text evidence="1">Belongs to the glycosyl hydrolase 13 family.</text>
</comment>
<dbReference type="Pfam" id="PF00128">
    <property type="entry name" value="Alpha-amylase"/>
    <property type="match status" value="1"/>
</dbReference>
<dbReference type="InterPro" id="IPR011837">
    <property type="entry name" value="Glycogen_debranch_GlgX"/>
</dbReference>
<dbReference type="NCBIfam" id="TIGR02100">
    <property type="entry name" value="glgX_debranch"/>
    <property type="match status" value="1"/>
</dbReference>
<protein>
    <submittedName>
        <fullName evidence="7">Glycogen debranching protein GlgX</fullName>
    </submittedName>
</protein>
<feature type="region of interest" description="Disordered" evidence="5">
    <location>
        <begin position="473"/>
        <end position="497"/>
    </location>
</feature>
<dbReference type="CDD" id="cd11326">
    <property type="entry name" value="AmyAc_Glg_debranch"/>
    <property type="match status" value="1"/>
</dbReference>
<evidence type="ECO:0000313" key="7">
    <source>
        <dbReference type="EMBL" id="MFM0007534.1"/>
    </source>
</evidence>
<keyword evidence="4" id="KW-0326">Glycosidase</keyword>
<dbReference type="RefSeq" id="WP_408182211.1">
    <property type="nucleotide sequence ID" value="NZ_JAQQEZ010000062.1"/>
</dbReference>
<evidence type="ECO:0000313" key="8">
    <source>
        <dbReference type="Proteomes" id="UP001629230"/>
    </source>
</evidence>
<dbReference type="Proteomes" id="UP001629230">
    <property type="component" value="Unassembled WGS sequence"/>
</dbReference>
<dbReference type="PANTHER" id="PTHR43002">
    <property type="entry name" value="GLYCOGEN DEBRANCHING ENZYME"/>
    <property type="match status" value="1"/>
</dbReference>
<dbReference type="InterPro" id="IPR048650">
    <property type="entry name" value="ISOA1-3-like_C"/>
</dbReference>
<dbReference type="InterPro" id="IPR013780">
    <property type="entry name" value="Glyco_hydro_b"/>
</dbReference>
<reference evidence="7 8" key="1">
    <citation type="journal article" date="2024" name="Chem. Sci.">
        <title>Discovery of megapolipeptins by genome mining of a Burkholderiales bacteria collection.</title>
        <authorList>
            <person name="Paulo B.S."/>
            <person name="Recchia M.J.J."/>
            <person name="Lee S."/>
            <person name="Fergusson C.H."/>
            <person name="Romanowski S.B."/>
            <person name="Hernandez A."/>
            <person name="Krull N."/>
            <person name="Liu D.Y."/>
            <person name="Cavanagh H."/>
            <person name="Bos A."/>
            <person name="Gray C.A."/>
            <person name="Murphy B.T."/>
            <person name="Linington R.G."/>
            <person name="Eustaquio A.S."/>
        </authorList>
    </citation>
    <scope>NUCLEOTIDE SEQUENCE [LARGE SCALE GENOMIC DNA]</scope>
    <source>
        <strain evidence="7 8">RL17-350-BIC-A</strain>
    </source>
</reference>
<keyword evidence="3" id="KW-0809">Transit peptide</keyword>
<dbReference type="InterPro" id="IPR014756">
    <property type="entry name" value="Ig_E-set"/>
</dbReference>
<dbReference type="SMART" id="SM00642">
    <property type="entry name" value="Aamy"/>
    <property type="match status" value="1"/>
</dbReference>
<dbReference type="InterPro" id="IPR004193">
    <property type="entry name" value="Glyco_hydro_13_N"/>
</dbReference>
<name>A0ABW9B6Q2_9BURK</name>
<evidence type="ECO:0000256" key="2">
    <source>
        <dbReference type="ARBA" id="ARBA00022801"/>
    </source>
</evidence>
<dbReference type="Gene3D" id="2.60.40.1180">
    <property type="entry name" value="Golgi alpha-mannosidase II"/>
    <property type="match status" value="1"/>
</dbReference>
<dbReference type="InterPro" id="IPR017853">
    <property type="entry name" value="GH"/>
</dbReference>
<keyword evidence="2" id="KW-0378">Hydrolase</keyword>
<evidence type="ECO:0000256" key="1">
    <source>
        <dbReference type="ARBA" id="ARBA00008061"/>
    </source>
</evidence>
<feature type="compositionally biased region" description="Basic and acidic residues" evidence="5">
    <location>
        <begin position="473"/>
        <end position="483"/>
    </location>
</feature>
<evidence type="ECO:0000256" key="3">
    <source>
        <dbReference type="ARBA" id="ARBA00022946"/>
    </source>
</evidence>
<keyword evidence="8" id="KW-1185">Reference proteome</keyword>
<dbReference type="CDD" id="cd02856">
    <property type="entry name" value="E_set_GDE_Isoamylase_N"/>
    <property type="match status" value="1"/>
</dbReference>
<dbReference type="SUPFAM" id="SSF81296">
    <property type="entry name" value="E set domains"/>
    <property type="match status" value="1"/>
</dbReference>
<dbReference type="SUPFAM" id="SSF51011">
    <property type="entry name" value="Glycosyl hydrolase domain"/>
    <property type="match status" value="1"/>
</dbReference>
<dbReference type="Gene3D" id="2.60.40.10">
    <property type="entry name" value="Immunoglobulins"/>
    <property type="match status" value="1"/>
</dbReference>
<gene>
    <name evidence="7" type="primary">glgX</name>
    <name evidence="7" type="ORF">PQR57_42150</name>
</gene>
<evidence type="ECO:0000256" key="4">
    <source>
        <dbReference type="ARBA" id="ARBA00023295"/>
    </source>
</evidence>
<dbReference type="SUPFAM" id="SSF51445">
    <property type="entry name" value="(Trans)glycosidases"/>
    <property type="match status" value="1"/>
</dbReference>
<evidence type="ECO:0000259" key="6">
    <source>
        <dbReference type="SMART" id="SM00642"/>
    </source>
</evidence>
<dbReference type="EMBL" id="JAQQEZ010000062">
    <property type="protein sequence ID" value="MFM0007534.1"/>
    <property type="molecule type" value="Genomic_DNA"/>
</dbReference>
<organism evidence="7 8">
    <name type="scientific">Paraburkholderia dipogonis</name>
    <dbReference type="NCBI Taxonomy" id="1211383"/>
    <lineage>
        <taxon>Bacteria</taxon>
        <taxon>Pseudomonadati</taxon>
        <taxon>Pseudomonadota</taxon>
        <taxon>Betaproteobacteria</taxon>
        <taxon>Burkholderiales</taxon>
        <taxon>Burkholderiaceae</taxon>
        <taxon>Paraburkholderia</taxon>
    </lineage>
</organism>
<dbReference type="Gene3D" id="3.20.20.80">
    <property type="entry name" value="Glycosidases"/>
    <property type="match status" value="1"/>
</dbReference>
<evidence type="ECO:0000256" key="5">
    <source>
        <dbReference type="SAM" id="MobiDB-lite"/>
    </source>
</evidence>
<feature type="domain" description="Glycosyl hydrolase family 13 catalytic" evidence="6">
    <location>
        <begin position="165"/>
        <end position="574"/>
    </location>
</feature>
<accession>A0ABW9B6Q2</accession>
<proteinExistence type="inferred from homology"/>
<dbReference type="InterPro" id="IPR006047">
    <property type="entry name" value="GH13_cat_dom"/>
</dbReference>
<dbReference type="InterPro" id="IPR044505">
    <property type="entry name" value="GlgX_Isoamylase_N_E_set"/>
</dbReference>